<name>A0ABT6XHP1_9GAMM</name>
<evidence type="ECO:0000313" key="1">
    <source>
        <dbReference type="EMBL" id="MDI9239676.1"/>
    </source>
</evidence>
<accession>A0ABT6XHP1</accession>
<sequence length="280" mass="29850">MPGHAVRNAGLMAGIALAMLCPRDATAQYRQGMPEVLPQPARASNDTTAADADAFRAAYRKAGSPRMVVYWNRDLSDAVTTQYDHVAQATHVEGGAAVAQLSDDGRTLTQDAGAASVTTLRSGERRIDDNGSRQQLPEHTDWPLMTAFNARLQGAGAQLVDRTVALRAHAADQSAEQRKDTQTLELKALQGKAELLVEVLQTHDASSPFGVMFRVEVKRVATGELLASLVSDGKAPKPAPGRFVAGGKGYVREAAPEQTLAQAGDVVANATMTALTRHWQ</sequence>
<gene>
    <name evidence="1" type="ORF">QLQ15_12250</name>
</gene>
<keyword evidence="2" id="KW-1185">Reference proteome</keyword>
<dbReference type="EMBL" id="JASGBI010000001">
    <property type="protein sequence ID" value="MDI9239676.1"/>
    <property type="molecule type" value="Genomic_DNA"/>
</dbReference>
<comment type="caution">
    <text evidence="1">The sequence shown here is derived from an EMBL/GenBank/DDBJ whole genome shotgun (WGS) entry which is preliminary data.</text>
</comment>
<protein>
    <submittedName>
        <fullName evidence="1">Uncharacterized protein</fullName>
    </submittedName>
</protein>
<reference evidence="1 2" key="1">
    <citation type="submission" date="2023-05" db="EMBL/GenBank/DDBJ databases">
        <title>Lysobacter sp. strain LF1 Genome sequencing and assembly.</title>
        <authorList>
            <person name="Jung Y."/>
        </authorList>
    </citation>
    <scope>NUCLEOTIDE SEQUENCE [LARGE SCALE GENOMIC DNA]</scope>
    <source>
        <strain evidence="1 2">LF1</strain>
    </source>
</reference>
<dbReference type="Proteomes" id="UP001321580">
    <property type="component" value="Unassembled WGS sequence"/>
</dbReference>
<organism evidence="1 2">
    <name type="scientific">Lysobacter stagni</name>
    <dbReference type="NCBI Taxonomy" id="3045172"/>
    <lineage>
        <taxon>Bacteria</taxon>
        <taxon>Pseudomonadati</taxon>
        <taxon>Pseudomonadota</taxon>
        <taxon>Gammaproteobacteria</taxon>
        <taxon>Lysobacterales</taxon>
        <taxon>Lysobacteraceae</taxon>
        <taxon>Lysobacter</taxon>
    </lineage>
</organism>
<dbReference type="RefSeq" id="WP_283213049.1">
    <property type="nucleotide sequence ID" value="NZ_JASGBI010000001.1"/>
</dbReference>
<proteinExistence type="predicted"/>
<evidence type="ECO:0000313" key="2">
    <source>
        <dbReference type="Proteomes" id="UP001321580"/>
    </source>
</evidence>